<feature type="transmembrane region" description="Helical" evidence="6">
    <location>
        <begin position="40"/>
        <end position="58"/>
    </location>
</feature>
<dbReference type="KEGG" id="nlc:EBAPG3_005720"/>
<evidence type="ECO:0000259" key="8">
    <source>
        <dbReference type="Pfam" id="PF00662"/>
    </source>
</evidence>
<feature type="transmembrane region" description="Helical" evidence="6">
    <location>
        <begin position="83"/>
        <end position="110"/>
    </location>
</feature>
<dbReference type="InterPro" id="IPR001516">
    <property type="entry name" value="Proton_antipo_N"/>
</dbReference>
<protein>
    <recommendedName>
        <fullName evidence="11">NADH-quinone oxidoreductase subunit L</fullName>
    </recommendedName>
</protein>
<proteinExistence type="predicted"/>
<dbReference type="Proteomes" id="UP000012179">
    <property type="component" value="Chromosome"/>
</dbReference>
<keyword evidence="4 6" id="KW-0472">Membrane</keyword>
<evidence type="ECO:0000256" key="1">
    <source>
        <dbReference type="ARBA" id="ARBA00004127"/>
    </source>
</evidence>
<keyword evidence="10" id="KW-1185">Reference proteome</keyword>
<dbReference type="InterPro" id="IPR003945">
    <property type="entry name" value="NU5C-like"/>
</dbReference>
<dbReference type="GO" id="GO:0015990">
    <property type="term" value="P:electron transport coupled proton transport"/>
    <property type="evidence" value="ECO:0007669"/>
    <property type="project" value="TreeGrafter"/>
</dbReference>
<evidence type="ECO:0000259" key="7">
    <source>
        <dbReference type="Pfam" id="PF00361"/>
    </source>
</evidence>
<feature type="transmembrane region" description="Helical" evidence="6">
    <location>
        <begin position="218"/>
        <end position="242"/>
    </location>
</feature>
<feature type="transmembrane region" description="Helical" evidence="6">
    <location>
        <begin position="122"/>
        <end position="140"/>
    </location>
</feature>
<dbReference type="PANTHER" id="PTHR42829">
    <property type="entry name" value="NADH-UBIQUINONE OXIDOREDUCTASE CHAIN 5"/>
    <property type="match status" value="1"/>
</dbReference>
<dbReference type="AlphaFoldDB" id="A0A1W6SNA9"/>
<evidence type="ECO:0000256" key="6">
    <source>
        <dbReference type="SAM" id="Phobius"/>
    </source>
</evidence>
<name>A0A1W6SNA9_9PROT</name>
<evidence type="ECO:0000313" key="10">
    <source>
        <dbReference type="Proteomes" id="UP000012179"/>
    </source>
</evidence>
<feature type="transmembrane region" description="Helical" evidence="6">
    <location>
        <begin position="176"/>
        <end position="198"/>
    </location>
</feature>
<accession>A0A1W6SNA9</accession>
<dbReference type="GO" id="GO:0042773">
    <property type="term" value="P:ATP synthesis coupled electron transport"/>
    <property type="evidence" value="ECO:0007669"/>
    <property type="project" value="InterPro"/>
</dbReference>
<evidence type="ECO:0008006" key="11">
    <source>
        <dbReference type="Google" id="ProtNLM"/>
    </source>
</evidence>
<feature type="domain" description="NADH-Ubiquinone oxidoreductase (complex I) chain 5 N-terminal" evidence="8">
    <location>
        <begin position="73"/>
        <end position="123"/>
    </location>
</feature>
<feature type="domain" description="NADH:quinone oxidoreductase/Mrp antiporter transmembrane" evidence="7">
    <location>
        <begin position="139"/>
        <end position="357"/>
    </location>
</feature>
<evidence type="ECO:0000313" key="9">
    <source>
        <dbReference type="EMBL" id="ARO87308.1"/>
    </source>
</evidence>
<keyword evidence="3 6" id="KW-1133">Transmembrane helix</keyword>
<evidence type="ECO:0000256" key="5">
    <source>
        <dbReference type="RuleBase" id="RU000320"/>
    </source>
</evidence>
<dbReference type="InterPro" id="IPR001750">
    <property type="entry name" value="ND/Mrp_TM"/>
</dbReference>
<evidence type="ECO:0000256" key="3">
    <source>
        <dbReference type="ARBA" id="ARBA00022989"/>
    </source>
</evidence>
<dbReference type="GO" id="GO:0012505">
    <property type="term" value="C:endomembrane system"/>
    <property type="evidence" value="ECO:0007669"/>
    <property type="project" value="UniProtKB-SubCell"/>
</dbReference>
<reference evidence="9 10" key="1">
    <citation type="journal article" date="2015" name="Int. J. Syst. Evol. Microbiol.">
        <title>Nitrosospira lacus sp. nov., a psychrotolerant, ammonia-oxidizing bacterium from sandy lake sediment.</title>
        <authorList>
            <person name="Urakawa H."/>
            <person name="Garcia J.C."/>
            <person name="Nielsen J.L."/>
            <person name="Le V.Q."/>
            <person name="Kozlowski J.A."/>
            <person name="Stein L.Y."/>
            <person name="Lim C.K."/>
            <person name="Pommerening-Roser A."/>
            <person name="Martens-Habbena W."/>
            <person name="Stahl D.A."/>
            <person name="Klotz M.G."/>
        </authorList>
    </citation>
    <scope>NUCLEOTIDE SEQUENCE [LARGE SCALE GENOMIC DNA]</scope>
    <source>
        <strain evidence="9 10">APG3</strain>
    </source>
</reference>
<evidence type="ECO:0000256" key="2">
    <source>
        <dbReference type="ARBA" id="ARBA00022692"/>
    </source>
</evidence>
<dbReference type="PRINTS" id="PR01434">
    <property type="entry name" value="NADHDHGNASE5"/>
</dbReference>
<dbReference type="Pfam" id="PF00662">
    <property type="entry name" value="Proton_antipo_N"/>
    <property type="match status" value="1"/>
</dbReference>
<dbReference type="OrthoDB" id="9768329at2"/>
<feature type="transmembrane region" description="Helical" evidence="6">
    <location>
        <begin position="254"/>
        <end position="276"/>
    </location>
</feature>
<dbReference type="RefSeq" id="WP_004178388.1">
    <property type="nucleotide sequence ID" value="NZ_CP021106.3"/>
</dbReference>
<keyword evidence="2 5" id="KW-0812">Transmembrane</keyword>
<dbReference type="GO" id="GO:0016020">
    <property type="term" value="C:membrane"/>
    <property type="evidence" value="ECO:0007669"/>
    <property type="project" value="UniProtKB-SubCell"/>
</dbReference>
<dbReference type="Pfam" id="PF00361">
    <property type="entry name" value="Proton_antipo_M"/>
    <property type="match status" value="1"/>
</dbReference>
<sequence>MDTWVVLIPLLPLLAAAVIGIGHLLGVLTGEASETMTARIASWAIILSCLLALMLLGADLQGKNIGSFGIGQWLGSGNLNIRVTFLTTGFSVILAALFSILLFIIIRFSINYLHREAGFHRFFFLLSLFASAMLLLVLSGNAIGTFIGWEIAGLCSYLLIAYAYDRPVAAFNATRVFVTNRIGDAGFILGMGLSYTWAKGLDWSQLNALSTQLTSGQASSIALCFAVAAFAKSAQIPFAPWLARAAEGPTPSSAGFYGAIMVHAGVYLMLLLQPIFERAPVIMALVAIVGFLTAAYGFIVGLTQTDAKSSLFFATTGQLGLMFLECGLGFWQLASWHLCAHAVVRGYQVLLAPSLMHYIVGNPIKPVNPDTASLRWIYVASLQRFWLDQITDWALVKPVRGLAHDLAYFDDHIVDRAMGIPLPSVRTISTLAQMEKRKVAMRQSLYSSLGVFGSLAQLEKQKTAMPQEGQESDFARGSGFAGDLTRWVTAILYWFEDRLVIRGVGEDLINYGRQLGLAANKIERLLLNPGYLALFVSVILLVAL</sequence>
<comment type="subcellular location">
    <subcellularLocation>
        <location evidence="1">Endomembrane system</location>
        <topology evidence="1">Multi-pass membrane protein</topology>
    </subcellularLocation>
    <subcellularLocation>
        <location evidence="5">Membrane</location>
        <topology evidence="5">Multi-pass membrane protein</topology>
    </subcellularLocation>
</comment>
<dbReference type="Gene3D" id="1.20.5.2700">
    <property type="match status" value="1"/>
</dbReference>
<dbReference type="GO" id="GO:0003954">
    <property type="term" value="F:NADH dehydrogenase activity"/>
    <property type="evidence" value="ECO:0007669"/>
    <property type="project" value="TreeGrafter"/>
</dbReference>
<dbReference type="eggNOG" id="COG1009">
    <property type="taxonomic scope" value="Bacteria"/>
</dbReference>
<dbReference type="PANTHER" id="PTHR42829:SF2">
    <property type="entry name" value="NADH-UBIQUINONE OXIDOREDUCTASE CHAIN 5"/>
    <property type="match status" value="1"/>
</dbReference>
<feature type="transmembrane region" description="Helical" evidence="6">
    <location>
        <begin position="146"/>
        <end position="164"/>
    </location>
</feature>
<gene>
    <name evidence="9" type="ORF">EBAPG3_005720</name>
</gene>
<organism evidence="9 10">
    <name type="scientific">Nitrosospira lacus</name>
    <dbReference type="NCBI Taxonomy" id="1288494"/>
    <lineage>
        <taxon>Bacteria</taxon>
        <taxon>Pseudomonadati</taxon>
        <taxon>Pseudomonadota</taxon>
        <taxon>Betaproteobacteria</taxon>
        <taxon>Nitrosomonadales</taxon>
        <taxon>Nitrosomonadaceae</taxon>
        <taxon>Nitrosospira</taxon>
    </lineage>
</organism>
<dbReference type="EMBL" id="CP021106">
    <property type="protein sequence ID" value="ARO87308.1"/>
    <property type="molecule type" value="Genomic_DNA"/>
</dbReference>
<feature type="transmembrane region" description="Helical" evidence="6">
    <location>
        <begin position="282"/>
        <end position="302"/>
    </location>
</feature>
<evidence type="ECO:0000256" key="4">
    <source>
        <dbReference type="ARBA" id="ARBA00023136"/>
    </source>
</evidence>
<feature type="transmembrane region" description="Helical" evidence="6">
    <location>
        <begin position="6"/>
        <end position="28"/>
    </location>
</feature>
<dbReference type="GO" id="GO:0008137">
    <property type="term" value="F:NADH dehydrogenase (ubiquinone) activity"/>
    <property type="evidence" value="ECO:0007669"/>
    <property type="project" value="InterPro"/>
</dbReference>